<gene>
    <name evidence="6" type="ORF">NBG4_200024</name>
</gene>
<protein>
    <recommendedName>
        <fullName evidence="4">lipopolysaccharide heptosyltransferase II</fullName>
        <ecNumber evidence="4">2.4.99.24</ecNumber>
    </recommendedName>
</protein>
<comment type="catalytic activity">
    <reaction evidence="5">
        <text>an L-alpha-D-Hep-(1-&gt;5)-[alpha-Kdo-(2-&gt;4)]-alpha-Kdo-(2-&gt;6)-lipid A + ADP-L-glycero-beta-D-manno-heptose = an L-alpha-D-Hep-(1-&gt;3)-L-alpha-D-Hep-(1-&gt;5)-[alpha-Kdo-(2-&gt;4)]-alpha-Kdo-(2-&gt;6)-lipid A + ADP + H(+)</text>
        <dbReference type="Rhea" id="RHEA:74071"/>
        <dbReference type="ChEBI" id="CHEBI:15378"/>
        <dbReference type="ChEBI" id="CHEBI:61506"/>
        <dbReference type="ChEBI" id="CHEBI:193068"/>
        <dbReference type="ChEBI" id="CHEBI:193069"/>
        <dbReference type="ChEBI" id="CHEBI:456216"/>
        <dbReference type="EC" id="2.4.99.24"/>
    </reaction>
</comment>
<dbReference type="AlphaFoldDB" id="A0A2U3QFX7"/>
<evidence type="ECO:0000256" key="2">
    <source>
        <dbReference type="ARBA" id="ARBA00022679"/>
    </source>
</evidence>
<dbReference type="Pfam" id="PF01075">
    <property type="entry name" value="Glyco_transf_9"/>
    <property type="match status" value="1"/>
</dbReference>
<dbReference type="Gene3D" id="3.40.50.2000">
    <property type="entry name" value="Glycogen Phosphorylase B"/>
    <property type="match status" value="2"/>
</dbReference>
<dbReference type="PANTHER" id="PTHR30160:SF1">
    <property type="entry name" value="LIPOPOLYSACCHARIDE 1,2-N-ACETYLGLUCOSAMINETRANSFERASE-RELATED"/>
    <property type="match status" value="1"/>
</dbReference>
<evidence type="ECO:0000313" key="6">
    <source>
        <dbReference type="EMBL" id="SPQ00316.1"/>
    </source>
</evidence>
<evidence type="ECO:0000313" key="7">
    <source>
        <dbReference type="Proteomes" id="UP000245125"/>
    </source>
</evidence>
<sequence>MHSLPFLNAVRHCFPESEIHWVIAKGLEDLLEGNPMVGRLIVINKDLWKKISRAADTARDVKRLFGEIRKERYDLAIDLQGLLRSGLITMASGAPVRLGFAEAREGSRFFYTDRVKGGRDLHAVDRYLKIAAAMGCESDKTVFPLPPFKNEGSWVRSFLKDLGEYAVLVPGARWKTKIWPAENFGKVASMIPMRSVVVGSSADTEFANEIVSSSRGRAVSVAGKTALTELVEIMRWARLAISNDSGPMHIAAAVGVPVIAIFGPTSPERTGPYGKSHFIVRSGAKCSPCFKKKCPDLKCMKDVTPEEVGKKVSELLGA</sequence>
<dbReference type="GO" id="GO:0009244">
    <property type="term" value="P:lipopolysaccharide core region biosynthetic process"/>
    <property type="evidence" value="ECO:0007669"/>
    <property type="project" value="TreeGrafter"/>
</dbReference>
<dbReference type="PANTHER" id="PTHR30160">
    <property type="entry name" value="TETRAACYLDISACCHARIDE 4'-KINASE-RELATED"/>
    <property type="match status" value="1"/>
</dbReference>
<evidence type="ECO:0000256" key="1">
    <source>
        <dbReference type="ARBA" id="ARBA00022676"/>
    </source>
</evidence>
<dbReference type="InterPro" id="IPR002201">
    <property type="entry name" value="Glyco_trans_9"/>
</dbReference>
<comment type="similarity">
    <text evidence="3">Belongs to the glycosyltransferase 9 family.</text>
</comment>
<accession>A0A2U3QFX7</accession>
<reference evidence="7" key="1">
    <citation type="submission" date="2018-03" db="EMBL/GenBank/DDBJ databases">
        <authorList>
            <person name="Zecchin S."/>
        </authorList>
    </citation>
    <scope>NUCLEOTIDE SEQUENCE [LARGE SCALE GENOMIC DNA]</scope>
</reference>
<dbReference type="EC" id="2.4.99.24" evidence="4"/>
<dbReference type="Proteomes" id="UP000245125">
    <property type="component" value="Unassembled WGS sequence"/>
</dbReference>
<keyword evidence="1" id="KW-0328">Glycosyltransferase</keyword>
<dbReference type="NCBIfam" id="TIGR02195">
    <property type="entry name" value="heptsyl_trn_II"/>
    <property type="match status" value="1"/>
</dbReference>
<evidence type="ECO:0000256" key="3">
    <source>
        <dbReference type="ARBA" id="ARBA00043995"/>
    </source>
</evidence>
<dbReference type="InterPro" id="IPR011910">
    <property type="entry name" value="RfaF"/>
</dbReference>
<dbReference type="GO" id="GO:0008713">
    <property type="term" value="F:ADP-heptose-lipopolysaccharide heptosyltransferase activity"/>
    <property type="evidence" value="ECO:0007669"/>
    <property type="project" value="UniProtKB-EC"/>
</dbReference>
<dbReference type="SUPFAM" id="SSF53756">
    <property type="entry name" value="UDP-Glycosyltransferase/glycogen phosphorylase"/>
    <property type="match status" value="1"/>
</dbReference>
<keyword evidence="2 6" id="KW-0808">Transferase</keyword>
<proteinExistence type="inferred from homology"/>
<dbReference type="EMBL" id="OUUY01000065">
    <property type="protein sequence ID" value="SPQ00316.1"/>
    <property type="molecule type" value="Genomic_DNA"/>
</dbReference>
<keyword evidence="7" id="KW-1185">Reference proteome</keyword>
<dbReference type="CDD" id="cd03789">
    <property type="entry name" value="GT9_LPS_heptosyltransferase"/>
    <property type="match status" value="1"/>
</dbReference>
<name>A0A2U3QFX7_9BACT</name>
<evidence type="ECO:0000256" key="5">
    <source>
        <dbReference type="ARBA" id="ARBA00047503"/>
    </source>
</evidence>
<dbReference type="GO" id="GO:0005829">
    <property type="term" value="C:cytosol"/>
    <property type="evidence" value="ECO:0007669"/>
    <property type="project" value="TreeGrafter"/>
</dbReference>
<evidence type="ECO:0000256" key="4">
    <source>
        <dbReference type="ARBA" id="ARBA00044042"/>
    </source>
</evidence>
<organism evidence="6 7">
    <name type="scientific">Candidatus Sulfobium mesophilum</name>
    <dbReference type="NCBI Taxonomy" id="2016548"/>
    <lineage>
        <taxon>Bacteria</taxon>
        <taxon>Pseudomonadati</taxon>
        <taxon>Nitrospirota</taxon>
        <taxon>Nitrospiria</taxon>
        <taxon>Nitrospirales</taxon>
        <taxon>Nitrospiraceae</taxon>
        <taxon>Candidatus Sulfobium</taxon>
    </lineage>
</organism>
<dbReference type="InterPro" id="IPR051199">
    <property type="entry name" value="LPS_LOS_Heptosyltrfase"/>
</dbReference>